<proteinExistence type="predicted"/>
<dbReference type="KEGG" id="sdd:D9753_02470"/>
<dbReference type="PANTHER" id="PTHR42912:SF95">
    <property type="entry name" value="METHYLTRANSFERASE TYPE 11 DOMAIN-CONTAINING PROTEIN"/>
    <property type="match status" value="1"/>
</dbReference>
<dbReference type="GO" id="GO:0032259">
    <property type="term" value="P:methylation"/>
    <property type="evidence" value="ECO:0007669"/>
    <property type="project" value="UniProtKB-KW"/>
</dbReference>
<name>A0A3G2J8K1_9ACTN</name>
<dbReference type="InterPro" id="IPR029063">
    <property type="entry name" value="SAM-dependent_MTases_sf"/>
</dbReference>
<dbReference type="SUPFAM" id="SSF53335">
    <property type="entry name" value="S-adenosyl-L-methionine-dependent methyltransferases"/>
    <property type="match status" value="1"/>
</dbReference>
<dbReference type="Gene3D" id="3.40.50.150">
    <property type="entry name" value="Vaccinia Virus protein VP39"/>
    <property type="match status" value="1"/>
</dbReference>
<feature type="region of interest" description="Disordered" evidence="1">
    <location>
        <begin position="1"/>
        <end position="20"/>
    </location>
</feature>
<sequence>MDDQQGRHAPHPAVRLPLLANAGCRQASPAPARGRTLSGSPYAATEGDGVAEDDRRAPAAEVFDALGVAYEEAFAGSEPHRASLRWLLERLPPGGRVLDVGSGTGRPTAQTLTEAGHRVLGVDVSRVMTELAARQVPAADFRLADIRELPLEEASFDAVCAYFPLLQMSRAEQAAVVAKLARAVRPGGPAALATVPLDGEDVEGHFMGQPVRVTSFAAGAFRELVAGAGLTVLAEDHAVFTPAHPDAVPEPQLFLHARREGP</sequence>
<dbReference type="InterPro" id="IPR041698">
    <property type="entry name" value="Methyltransf_25"/>
</dbReference>
<feature type="region of interest" description="Disordered" evidence="1">
    <location>
        <begin position="25"/>
        <end position="54"/>
    </location>
</feature>
<evidence type="ECO:0000313" key="3">
    <source>
        <dbReference type="EMBL" id="AYN38001.1"/>
    </source>
</evidence>
<reference evidence="3 4" key="1">
    <citation type="submission" date="2018-10" db="EMBL/GenBank/DDBJ databases">
        <title>The genome of Streptomyces dangxiongensis Z022.</title>
        <authorList>
            <person name="Zhang B."/>
        </authorList>
    </citation>
    <scope>NUCLEOTIDE SEQUENCE [LARGE SCALE GENOMIC DNA]</scope>
    <source>
        <strain evidence="3 4">Z022</strain>
    </source>
</reference>
<feature type="domain" description="Methyltransferase" evidence="2">
    <location>
        <begin position="97"/>
        <end position="188"/>
    </location>
</feature>
<keyword evidence="3" id="KW-0808">Transferase</keyword>
<gene>
    <name evidence="3" type="ORF">D9753_02470</name>
</gene>
<evidence type="ECO:0000313" key="4">
    <source>
        <dbReference type="Proteomes" id="UP000268329"/>
    </source>
</evidence>
<accession>A0A3G2J8K1</accession>
<dbReference type="Proteomes" id="UP000268329">
    <property type="component" value="Chromosome"/>
</dbReference>
<dbReference type="OrthoDB" id="9765084at2"/>
<dbReference type="EMBL" id="CP033073">
    <property type="protein sequence ID" value="AYN38001.1"/>
    <property type="molecule type" value="Genomic_DNA"/>
</dbReference>
<organism evidence="3 4">
    <name type="scientific">Streptomyces dangxiongensis</name>
    <dbReference type="NCBI Taxonomy" id="1442032"/>
    <lineage>
        <taxon>Bacteria</taxon>
        <taxon>Bacillati</taxon>
        <taxon>Actinomycetota</taxon>
        <taxon>Actinomycetes</taxon>
        <taxon>Kitasatosporales</taxon>
        <taxon>Streptomycetaceae</taxon>
        <taxon>Streptomyces</taxon>
    </lineage>
</organism>
<dbReference type="GO" id="GO:0008168">
    <property type="term" value="F:methyltransferase activity"/>
    <property type="evidence" value="ECO:0007669"/>
    <property type="project" value="UniProtKB-KW"/>
</dbReference>
<keyword evidence="4" id="KW-1185">Reference proteome</keyword>
<dbReference type="PANTHER" id="PTHR42912">
    <property type="entry name" value="METHYLTRANSFERASE"/>
    <property type="match status" value="1"/>
</dbReference>
<dbReference type="CDD" id="cd02440">
    <property type="entry name" value="AdoMet_MTases"/>
    <property type="match status" value="1"/>
</dbReference>
<evidence type="ECO:0000256" key="1">
    <source>
        <dbReference type="SAM" id="MobiDB-lite"/>
    </source>
</evidence>
<keyword evidence="3" id="KW-0489">Methyltransferase</keyword>
<dbReference type="InterPro" id="IPR050508">
    <property type="entry name" value="Methyltransf_Superfamily"/>
</dbReference>
<evidence type="ECO:0000259" key="2">
    <source>
        <dbReference type="Pfam" id="PF13649"/>
    </source>
</evidence>
<dbReference type="AlphaFoldDB" id="A0A3G2J8K1"/>
<dbReference type="Pfam" id="PF13649">
    <property type="entry name" value="Methyltransf_25"/>
    <property type="match status" value="1"/>
</dbReference>
<protein>
    <submittedName>
        <fullName evidence="3">Class I SAM-dependent methyltransferase</fullName>
    </submittedName>
</protein>